<dbReference type="PANTHER" id="PTHR46599">
    <property type="entry name" value="PIGGYBAC TRANSPOSABLE ELEMENT-DERIVED PROTEIN 4"/>
    <property type="match status" value="1"/>
</dbReference>
<sequence length="412" mass="47767">MEAGGSGQRPPRRLSSLAVQQLIENMSDSDNILSDGDSPYSSDSDSDNSSDELLVSINSYAADLCAKNRPARKQSVFLQFEPIYKDEFFRFLAILLAMGVNPRRSVRAYWSNLPHEYTPWFSQTMPRKRSQTAYHPDLDPKCSQAIKVFEKLLRPLQKGHHIFADRFYTSMPLLRYLRSKGFHYTGTVDTRREDFPPDIKTLKLDFLQIKWYATQDNWLLLSAFRDKKAKKNVVVATTDGEVGTSEIRRRREVIHKPSCIDEYNQNMNGCDRADQYYGLHKRKSYKWWKKIFHFLIETAIVNASIIFHLKSGNNRKKMPLSDFKDMLIRQLLEANAESNQRTREVPSPVALAERLVPETHFMETVKKDRNCRVCSKPGKRKRTTNVCSSCPGKPHMCKNNCFKIWHSKQALV</sequence>
<dbReference type="InterPro" id="IPR029526">
    <property type="entry name" value="PGBD"/>
</dbReference>
<evidence type="ECO:0000259" key="2">
    <source>
        <dbReference type="Pfam" id="PF13842"/>
    </source>
</evidence>
<dbReference type="Pfam" id="PF13843">
    <property type="entry name" value="DDE_Tnp_1_7"/>
    <property type="match status" value="2"/>
</dbReference>
<organism evidence="4 5">
    <name type="scientific">Elysia crispata</name>
    <name type="common">lettuce slug</name>
    <dbReference type="NCBI Taxonomy" id="231223"/>
    <lineage>
        <taxon>Eukaryota</taxon>
        <taxon>Metazoa</taxon>
        <taxon>Spiralia</taxon>
        <taxon>Lophotrochozoa</taxon>
        <taxon>Mollusca</taxon>
        <taxon>Gastropoda</taxon>
        <taxon>Heterobranchia</taxon>
        <taxon>Euthyneura</taxon>
        <taxon>Panpulmonata</taxon>
        <taxon>Sacoglossa</taxon>
        <taxon>Placobranchoidea</taxon>
        <taxon>Plakobranchidae</taxon>
        <taxon>Elysia</taxon>
    </lineage>
</organism>
<evidence type="ECO:0000313" key="5">
    <source>
        <dbReference type="Proteomes" id="UP001283361"/>
    </source>
</evidence>
<feature type="compositionally biased region" description="Low complexity" evidence="1">
    <location>
        <begin position="34"/>
        <end position="43"/>
    </location>
</feature>
<dbReference type="EMBL" id="JAWDGP010007852">
    <property type="protein sequence ID" value="KAK3702761.1"/>
    <property type="molecule type" value="Genomic_DNA"/>
</dbReference>
<feature type="domain" description="PiggyBac transposable element-derived protein" evidence="3">
    <location>
        <begin position="138"/>
        <end position="303"/>
    </location>
</feature>
<keyword evidence="5" id="KW-1185">Reference proteome</keyword>
<feature type="domain" description="PiggyBac transposable element-derived protein" evidence="3">
    <location>
        <begin position="52"/>
        <end position="129"/>
    </location>
</feature>
<dbReference type="AlphaFoldDB" id="A0AAE0XQA1"/>
<protein>
    <recommendedName>
        <fullName evidence="6">PiggyBac transposable element-derived protein domain-containing protein</fullName>
    </recommendedName>
</protein>
<name>A0AAE0XQA1_9GAST</name>
<evidence type="ECO:0008006" key="6">
    <source>
        <dbReference type="Google" id="ProtNLM"/>
    </source>
</evidence>
<evidence type="ECO:0000259" key="3">
    <source>
        <dbReference type="Pfam" id="PF13843"/>
    </source>
</evidence>
<feature type="region of interest" description="Disordered" evidence="1">
    <location>
        <begin position="27"/>
        <end position="49"/>
    </location>
</feature>
<gene>
    <name evidence="4" type="ORF">RRG08_042745</name>
</gene>
<proteinExistence type="predicted"/>
<dbReference type="Pfam" id="PF13842">
    <property type="entry name" value="zf-Tnp_2"/>
    <property type="match status" value="1"/>
</dbReference>
<evidence type="ECO:0000256" key="1">
    <source>
        <dbReference type="SAM" id="MobiDB-lite"/>
    </source>
</evidence>
<evidence type="ECO:0000313" key="4">
    <source>
        <dbReference type="EMBL" id="KAK3702761.1"/>
    </source>
</evidence>
<dbReference type="PANTHER" id="PTHR46599:SF3">
    <property type="entry name" value="PIGGYBAC TRANSPOSABLE ELEMENT-DERIVED PROTEIN 4"/>
    <property type="match status" value="1"/>
</dbReference>
<dbReference type="InterPro" id="IPR032718">
    <property type="entry name" value="PGBD4_Znf_C"/>
</dbReference>
<comment type="caution">
    <text evidence="4">The sequence shown here is derived from an EMBL/GenBank/DDBJ whole genome shotgun (WGS) entry which is preliminary data.</text>
</comment>
<dbReference type="Proteomes" id="UP001283361">
    <property type="component" value="Unassembled WGS sequence"/>
</dbReference>
<feature type="domain" description="PiggyBac transposable element-derived protein 4 C-terminal zinc-finger" evidence="2">
    <location>
        <begin position="365"/>
        <end position="406"/>
    </location>
</feature>
<accession>A0AAE0XQA1</accession>
<reference evidence="4" key="1">
    <citation type="journal article" date="2023" name="G3 (Bethesda)">
        <title>A reference genome for the long-term kleptoplast-retaining sea slug Elysia crispata morphotype clarki.</title>
        <authorList>
            <person name="Eastman K.E."/>
            <person name="Pendleton A.L."/>
            <person name="Shaikh M.A."/>
            <person name="Suttiyut T."/>
            <person name="Ogas R."/>
            <person name="Tomko P."/>
            <person name="Gavelis G."/>
            <person name="Widhalm J.R."/>
            <person name="Wisecaver J.H."/>
        </authorList>
    </citation>
    <scope>NUCLEOTIDE SEQUENCE</scope>
    <source>
        <strain evidence="4">ECLA1</strain>
    </source>
</reference>